<dbReference type="AlphaFoldDB" id="A0A914QH88"/>
<reference evidence="3" key="1">
    <citation type="submission" date="2022-11" db="UniProtKB">
        <authorList>
            <consortium name="WormBaseParasite"/>
        </authorList>
    </citation>
    <scope>IDENTIFICATION</scope>
</reference>
<accession>A0A914QH88</accession>
<organism evidence="2 3">
    <name type="scientific">Panagrolaimus davidi</name>
    <dbReference type="NCBI Taxonomy" id="227884"/>
    <lineage>
        <taxon>Eukaryota</taxon>
        <taxon>Metazoa</taxon>
        <taxon>Ecdysozoa</taxon>
        <taxon>Nematoda</taxon>
        <taxon>Chromadorea</taxon>
        <taxon>Rhabditida</taxon>
        <taxon>Tylenchina</taxon>
        <taxon>Panagrolaimomorpha</taxon>
        <taxon>Panagrolaimoidea</taxon>
        <taxon>Panagrolaimidae</taxon>
        <taxon>Panagrolaimus</taxon>
    </lineage>
</organism>
<feature type="domain" description="Reverse transcriptase" evidence="1">
    <location>
        <begin position="12"/>
        <end position="98"/>
    </location>
</feature>
<dbReference type="Pfam" id="PF00078">
    <property type="entry name" value="RVT_1"/>
    <property type="match status" value="1"/>
</dbReference>
<protein>
    <submittedName>
        <fullName evidence="3">Reverse transcriptase domain-containing protein</fullName>
    </submittedName>
</protein>
<sequence length="102" mass="11523">MILFNEHITHSTEKKMTTDVIYMDAEKAFDQPKFEEMQEKLKEAKIDGNLLVHRVFLVKVNGNHSNETTADSGAGQGSVLGLILFTIFISKLSKLLKKIDEN</sequence>
<keyword evidence="2" id="KW-1185">Reference proteome</keyword>
<dbReference type="WBParaSite" id="PDA_v2.g28893.t1">
    <property type="protein sequence ID" value="PDA_v2.g28893.t1"/>
    <property type="gene ID" value="PDA_v2.g28893"/>
</dbReference>
<dbReference type="InterPro" id="IPR000477">
    <property type="entry name" value="RT_dom"/>
</dbReference>
<evidence type="ECO:0000259" key="1">
    <source>
        <dbReference type="Pfam" id="PF00078"/>
    </source>
</evidence>
<proteinExistence type="predicted"/>
<name>A0A914QH88_9BILA</name>
<evidence type="ECO:0000313" key="3">
    <source>
        <dbReference type="WBParaSite" id="PDA_v2.g28893.t1"/>
    </source>
</evidence>
<dbReference type="Proteomes" id="UP000887578">
    <property type="component" value="Unplaced"/>
</dbReference>
<evidence type="ECO:0000313" key="2">
    <source>
        <dbReference type="Proteomes" id="UP000887578"/>
    </source>
</evidence>